<dbReference type="SUPFAM" id="SSF53784">
    <property type="entry name" value="Phosphofructokinase"/>
    <property type="match status" value="1"/>
</dbReference>
<organism evidence="18">
    <name type="scientific">Medioppia subpectinata</name>
    <dbReference type="NCBI Taxonomy" id="1979941"/>
    <lineage>
        <taxon>Eukaryota</taxon>
        <taxon>Metazoa</taxon>
        <taxon>Ecdysozoa</taxon>
        <taxon>Arthropoda</taxon>
        <taxon>Chelicerata</taxon>
        <taxon>Arachnida</taxon>
        <taxon>Acari</taxon>
        <taxon>Acariformes</taxon>
        <taxon>Sarcoptiformes</taxon>
        <taxon>Oribatida</taxon>
        <taxon>Brachypylina</taxon>
        <taxon>Oppioidea</taxon>
        <taxon>Oppiidae</taxon>
        <taxon>Medioppia</taxon>
    </lineage>
</organism>
<dbReference type="GO" id="GO:0006002">
    <property type="term" value="P:fructose 6-phosphate metabolic process"/>
    <property type="evidence" value="ECO:0007669"/>
    <property type="project" value="InterPro"/>
</dbReference>
<evidence type="ECO:0000259" key="17">
    <source>
        <dbReference type="Pfam" id="PF00365"/>
    </source>
</evidence>
<dbReference type="AlphaFoldDB" id="A0A7R9KHG4"/>
<dbReference type="PRINTS" id="PR00476">
    <property type="entry name" value="PHFRCTKINASE"/>
</dbReference>
<dbReference type="EMBL" id="OC855934">
    <property type="protein sequence ID" value="CAD7622920.1"/>
    <property type="molecule type" value="Genomic_DNA"/>
</dbReference>
<dbReference type="GO" id="GO:0005524">
    <property type="term" value="F:ATP binding"/>
    <property type="evidence" value="ECO:0007669"/>
    <property type="project" value="UniProtKB-KW"/>
</dbReference>
<keyword evidence="9" id="KW-0479">Metal-binding</keyword>
<dbReference type="EMBL" id="CAJPIZ010001359">
    <property type="protein sequence ID" value="CAG2103350.1"/>
    <property type="molecule type" value="Genomic_DNA"/>
</dbReference>
<dbReference type="FunFam" id="3.40.50.460:FF:000008">
    <property type="entry name" value="ATP-dependent 6-phosphofructokinase"/>
    <property type="match status" value="1"/>
</dbReference>
<keyword evidence="6" id="KW-0963">Cytoplasm</keyword>
<evidence type="ECO:0000256" key="8">
    <source>
        <dbReference type="ARBA" id="ARBA00022679"/>
    </source>
</evidence>
<dbReference type="Proteomes" id="UP000759131">
    <property type="component" value="Unassembled WGS sequence"/>
</dbReference>
<comment type="cofactor">
    <cofactor evidence="1">
        <name>Mg(2+)</name>
        <dbReference type="ChEBI" id="CHEBI:18420"/>
    </cofactor>
</comment>
<gene>
    <name evidence="18" type="ORF">OSB1V03_LOCUS3381</name>
</gene>
<dbReference type="InterPro" id="IPR012340">
    <property type="entry name" value="NA-bd_OB-fold"/>
</dbReference>
<protein>
    <recommendedName>
        <fullName evidence="5">6-phosphofructokinase</fullName>
        <ecNumber evidence="5">2.7.1.11</ecNumber>
    </recommendedName>
</protein>
<feature type="region of interest" description="Disordered" evidence="16">
    <location>
        <begin position="492"/>
        <end position="514"/>
    </location>
</feature>
<dbReference type="Pfam" id="PF02598">
    <property type="entry name" value="Methyltrn_RNA_3"/>
    <property type="match status" value="1"/>
</dbReference>
<dbReference type="CDD" id="cd18086">
    <property type="entry name" value="HsC9orf114-like"/>
    <property type="match status" value="1"/>
</dbReference>
<dbReference type="InterPro" id="IPR022953">
    <property type="entry name" value="ATP_PFK"/>
</dbReference>
<keyword evidence="10" id="KW-0547">Nucleotide-binding</keyword>
<reference evidence="18" key="1">
    <citation type="submission" date="2020-11" db="EMBL/GenBank/DDBJ databases">
        <authorList>
            <person name="Tran Van P."/>
        </authorList>
    </citation>
    <scope>NUCLEOTIDE SEQUENCE</scope>
</reference>
<comment type="pathway">
    <text evidence="3">Carbohydrate degradation; glycolysis; D-glyceraldehyde 3-phosphate and glycerone phosphate from D-glucose: step 3/4.</text>
</comment>
<dbReference type="InterPro" id="IPR003750">
    <property type="entry name" value="Put_MeTrfase-C9orf114-like"/>
</dbReference>
<evidence type="ECO:0000256" key="13">
    <source>
        <dbReference type="ARBA" id="ARBA00022842"/>
    </source>
</evidence>
<dbReference type="SUPFAM" id="SSF75217">
    <property type="entry name" value="alpha/beta knot"/>
    <property type="match status" value="1"/>
</dbReference>
<evidence type="ECO:0000256" key="1">
    <source>
        <dbReference type="ARBA" id="ARBA00001946"/>
    </source>
</evidence>
<comment type="catalytic activity">
    <reaction evidence="15">
        <text>beta-D-fructose 6-phosphate + ATP = beta-D-fructose 1,6-bisphosphate + ADP + H(+)</text>
        <dbReference type="Rhea" id="RHEA:16109"/>
        <dbReference type="ChEBI" id="CHEBI:15378"/>
        <dbReference type="ChEBI" id="CHEBI:30616"/>
        <dbReference type="ChEBI" id="CHEBI:32966"/>
        <dbReference type="ChEBI" id="CHEBI:57634"/>
        <dbReference type="ChEBI" id="CHEBI:456216"/>
        <dbReference type="EC" id="2.7.1.11"/>
    </reaction>
</comment>
<dbReference type="InterPro" id="IPR000023">
    <property type="entry name" value="Phosphofructokinase_dom"/>
</dbReference>
<dbReference type="Gene3D" id="3.40.1280.10">
    <property type="match status" value="1"/>
</dbReference>
<evidence type="ECO:0000256" key="15">
    <source>
        <dbReference type="ARBA" id="ARBA00048070"/>
    </source>
</evidence>
<accession>A0A7R9KHG4</accession>
<evidence type="ECO:0000256" key="2">
    <source>
        <dbReference type="ARBA" id="ARBA00004496"/>
    </source>
</evidence>
<comment type="subcellular location">
    <subcellularLocation>
        <location evidence="2">Cytoplasm</location>
    </subcellularLocation>
</comment>
<dbReference type="GO" id="GO:0070095">
    <property type="term" value="F:fructose-6-phosphate binding"/>
    <property type="evidence" value="ECO:0007669"/>
    <property type="project" value="TreeGrafter"/>
</dbReference>
<dbReference type="UniPathway" id="UPA00109">
    <property type="reaction ID" value="UER00182"/>
</dbReference>
<dbReference type="GO" id="GO:0061621">
    <property type="term" value="P:canonical glycolysis"/>
    <property type="evidence" value="ECO:0007669"/>
    <property type="project" value="TreeGrafter"/>
</dbReference>
<dbReference type="GO" id="GO:0030388">
    <property type="term" value="P:fructose 1,6-bisphosphate metabolic process"/>
    <property type="evidence" value="ECO:0007669"/>
    <property type="project" value="TreeGrafter"/>
</dbReference>
<dbReference type="PANTHER" id="PTHR13697">
    <property type="entry name" value="PHOSPHOFRUCTOKINASE"/>
    <property type="match status" value="1"/>
</dbReference>
<dbReference type="GO" id="GO:0016208">
    <property type="term" value="F:AMP binding"/>
    <property type="evidence" value="ECO:0007669"/>
    <property type="project" value="TreeGrafter"/>
</dbReference>
<evidence type="ECO:0000256" key="12">
    <source>
        <dbReference type="ARBA" id="ARBA00022840"/>
    </source>
</evidence>
<evidence type="ECO:0000256" key="6">
    <source>
        <dbReference type="ARBA" id="ARBA00022490"/>
    </source>
</evidence>
<keyword evidence="7" id="KW-0021">Allosteric enzyme</keyword>
<evidence type="ECO:0000313" key="18">
    <source>
        <dbReference type="EMBL" id="CAD7622920.1"/>
    </source>
</evidence>
<evidence type="ECO:0000256" key="4">
    <source>
        <dbReference type="ARBA" id="ARBA00009841"/>
    </source>
</evidence>
<sequence>MHAGAPCCGMNAAVRSFVRNVIFRGDTVLGIHEGIDGFIEGDIRPIGWTEVSGWVGQGGAFLGTRRTLPEKNIPKIVENIKAHRIQALLFIGGFEAYHSIIQLAEARNDFPELRIPMCVIPATISNNIPGTDFSLGADTALNEITEICDRIRQSAQGTKRRVFVVETMGGYCGYLATLAGLAGGADAAYIYEEPFSIKDLMGDVYHMHSKMAEGVQRGLILRNEKANANYTTDFIYRLYSEEGKDIFSTRHNILGHMQQGGSPSPFDRNFGTKMAAKAVDWLHAQLKLHTQPDCSVVCSAPDTAVLLGLVRRQYRFTPCQTLKLETDFKCRIPRNEWWLRLRPLLRALATPAIFQRKPGVRSDKHRIPKRQWYLKLRSLLRILAKHESAYEPEAQEEFAEILKIALILTPIQEFHPKVDFTAAHIGLPYSEVIVEFLKAEYSIALYWQRLDANSFSRVLVGVTEITCFSSLDKTSGFCTENNVQRNWKRKKKDKLKQRLDGQTPEDTNGLIPHSDHHVMDTTVGTIDESLTTEEASGGRKWTASIAVPFSIVENAQSPELKAYLIGQIARALVVFNIDEIVVFDEYSRQTSDVNSTSEESLLYDRRKSAMVQMIRILQYLECPQYLRKYLFSLQKDLQFAGLLNPLDSTHHLKTADECQYREGVVTNRPVREGKGSFVYIGLQKDIQIDKCLKPNVRLTVKLDDNENQRKKVRGVAVSPSEPREVLGLYWGYTIRAAKSLSAVFSECPFDGGYDLTIGTSEKGQNVDRVLRQIPKRFNHLLVVFGGLKGLEAAHDSDESLASVEDTADLFNYYLNTCPNQGSNTIRTEEAVLITLSALRKRLLRI</sequence>
<keyword evidence="14" id="KW-0324">Glycolysis</keyword>
<dbReference type="Gene3D" id="3.40.50.450">
    <property type="match status" value="1"/>
</dbReference>
<dbReference type="EC" id="2.7.1.11" evidence="5"/>
<dbReference type="InterPro" id="IPR029026">
    <property type="entry name" value="tRNA_m1G_MTases_N"/>
</dbReference>
<dbReference type="PANTHER" id="PTHR13697:SF4">
    <property type="entry name" value="ATP-DEPENDENT 6-PHOSPHOFRUCTOKINASE"/>
    <property type="match status" value="1"/>
</dbReference>
<dbReference type="GO" id="GO:0046872">
    <property type="term" value="F:metal ion binding"/>
    <property type="evidence" value="ECO:0007669"/>
    <property type="project" value="UniProtKB-KW"/>
</dbReference>
<evidence type="ECO:0000256" key="16">
    <source>
        <dbReference type="SAM" id="MobiDB-lite"/>
    </source>
</evidence>
<dbReference type="Pfam" id="PF00365">
    <property type="entry name" value="PFK"/>
    <property type="match status" value="1"/>
</dbReference>
<evidence type="ECO:0000256" key="10">
    <source>
        <dbReference type="ARBA" id="ARBA00022741"/>
    </source>
</evidence>
<proteinExistence type="inferred from homology"/>
<name>A0A7R9KHG4_9ACAR</name>
<keyword evidence="19" id="KW-1185">Reference proteome</keyword>
<feature type="domain" description="Phosphofructokinase" evidence="17">
    <location>
        <begin position="1"/>
        <end position="282"/>
    </location>
</feature>
<dbReference type="Gene3D" id="3.40.50.460">
    <property type="entry name" value="Phosphofructokinase domain"/>
    <property type="match status" value="1"/>
</dbReference>
<dbReference type="Gene3D" id="2.40.50.140">
    <property type="entry name" value="Nucleic acid-binding proteins"/>
    <property type="match status" value="1"/>
</dbReference>
<dbReference type="GO" id="GO:0003872">
    <property type="term" value="F:6-phosphofructokinase activity"/>
    <property type="evidence" value="ECO:0007669"/>
    <property type="project" value="UniProtKB-EC"/>
</dbReference>
<evidence type="ECO:0000256" key="5">
    <source>
        <dbReference type="ARBA" id="ARBA00012055"/>
    </source>
</evidence>
<keyword evidence="11" id="KW-0418">Kinase</keyword>
<keyword evidence="13" id="KW-0460">Magnesium</keyword>
<evidence type="ECO:0000256" key="9">
    <source>
        <dbReference type="ARBA" id="ARBA00022723"/>
    </source>
</evidence>
<keyword evidence="8" id="KW-0808">Transferase</keyword>
<dbReference type="InterPro" id="IPR029028">
    <property type="entry name" value="Alpha/beta_knot_MTases"/>
</dbReference>
<dbReference type="GO" id="GO:0005945">
    <property type="term" value="C:6-phosphofructokinase complex"/>
    <property type="evidence" value="ECO:0007669"/>
    <property type="project" value="TreeGrafter"/>
</dbReference>
<evidence type="ECO:0000256" key="3">
    <source>
        <dbReference type="ARBA" id="ARBA00004679"/>
    </source>
</evidence>
<evidence type="ECO:0000256" key="11">
    <source>
        <dbReference type="ARBA" id="ARBA00022777"/>
    </source>
</evidence>
<dbReference type="OrthoDB" id="537915at2759"/>
<evidence type="ECO:0000256" key="14">
    <source>
        <dbReference type="ARBA" id="ARBA00023152"/>
    </source>
</evidence>
<evidence type="ECO:0000256" key="7">
    <source>
        <dbReference type="ARBA" id="ARBA00022533"/>
    </source>
</evidence>
<dbReference type="InterPro" id="IPR015912">
    <property type="entry name" value="Phosphofructokinase_CS"/>
</dbReference>
<dbReference type="PROSITE" id="PS00433">
    <property type="entry name" value="PHOSPHOFRUCTOKINASE"/>
    <property type="match status" value="1"/>
</dbReference>
<evidence type="ECO:0000313" key="19">
    <source>
        <dbReference type="Proteomes" id="UP000759131"/>
    </source>
</evidence>
<comment type="similarity">
    <text evidence="4">Belongs to the class IV-like SAM-binding methyltransferase superfamily.</text>
</comment>
<keyword evidence="12" id="KW-0067">ATP-binding</keyword>
<dbReference type="InterPro" id="IPR035966">
    <property type="entry name" value="PKF_sf"/>
</dbReference>
<dbReference type="SUPFAM" id="SSF50249">
    <property type="entry name" value="Nucleic acid-binding proteins"/>
    <property type="match status" value="1"/>
</dbReference>
<dbReference type="GO" id="GO:0048029">
    <property type="term" value="F:monosaccharide binding"/>
    <property type="evidence" value="ECO:0007669"/>
    <property type="project" value="TreeGrafter"/>
</dbReference>
<dbReference type="GO" id="GO:0042802">
    <property type="term" value="F:identical protein binding"/>
    <property type="evidence" value="ECO:0007669"/>
    <property type="project" value="TreeGrafter"/>
</dbReference>